<dbReference type="Gene3D" id="3.30.40.10">
    <property type="entry name" value="Zinc/RING finger domain, C3HC4 (zinc finger)"/>
    <property type="match status" value="1"/>
</dbReference>
<organism evidence="1 2">
    <name type="scientific">Mythimna unipuncta nucleopolyhedrovirus</name>
    <dbReference type="NCBI Taxonomy" id="447897"/>
    <lineage>
        <taxon>Viruses</taxon>
        <taxon>Viruses incertae sedis</taxon>
        <taxon>Naldaviricetes</taxon>
        <taxon>Lefavirales</taxon>
        <taxon>Baculoviridae</taxon>
        <taxon>Alphabaculovirus</taxon>
    </lineage>
</organism>
<reference evidence="1" key="1">
    <citation type="journal article" date="2017" name="Virus Genes">
        <title>The complete genome sequence of a third distinct baculovirus isolated from the true armyworm, Mythimna unipuncta, contains two copies of the lef-7 gene.</title>
        <authorList>
            <person name="Harrison R.L."/>
            <person name="Mowery J.D."/>
            <person name="Rowley D.L."/>
            <person name="Bauchan G.R."/>
            <person name="Theilmann D.A."/>
            <person name="Rohrmann G.F."/>
            <person name="Erlandson M.A."/>
        </authorList>
    </citation>
    <scope>NUCLEOTIDE SEQUENCE [LARGE SCALE GENOMIC DNA]</scope>
    <source>
        <strain evidence="1">#7</strain>
    </source>
</reference>
<proteinExistence type="predicted"/>
<name>A0A2K9VSF3_9ABAC</name>
<protein>
    <recommendedName>
        <fullName evidence="3">Ac53</fullName>
    </recommendedName>
</protein>
<dbReference type="InterPro" id="IPR013083">
    <property type="entry name" value="Znf_RING/FYVE/PHD"/>
</dbReference>
<evidence type="ECO:0000313" key="2">
    <source>
        <dbReference type="Proteomes" id="UP000297194"/>
    </source>
</evidence>
<dbReference type="GeneID" id="40527058"/>
<accession>A0A2K9VSF3</accession>
<keyword evidence="2" id="KW-1185">Reference proteome</keyword>
<dbReference type="InterPro" id="IPR008573">
    <property type="entry name" value="Baculovirus_U-box/Ring-like"/>
</dbReference>
<evidence type="ECO:0000313" key="1">
    <source>
        <dbReference type="EMBL" id="AUV65383.1"/>
    </source>
</evidence>
<dbReference type="Proteomes" id="UP000297194">
    <property type="component" value="Segment"/>
</dbReference>
<dbReference type="Pfam" id="PF05883">
    <property type="entry name" value="Baculo_RING"/>
    <property type="match status" value="1"/>
</dbReference>
<evidence type="ECO:0008006" key="3">
    <source>
        <dbReference type="Google" id="ProtNLM"/>
    </source>
</evidence>
<dbReference type="RefSeq" id="YP_009666778.1">
    <property type="nucleotide sequence ID" value="NC_043530.1"/>
</dbReference>
<dbReference type="KEGG" id="vg:40527058"/>
<dbReference type="EMBL" id="MF375894">
    <property type="protein sequence ID" value="AUV65383.1"/>
    <property type="molecule type" value="Genomic_DNA"/>
</dbReference>
<sequence length="260" mass="30465">MRSRRRRRRRAHALKVAHAQQTVSGQFFVARRRQRKKTNVAKGSRRARMAVSAHLHLRRRRRRVDGGDNVHLIAPLVVDETLDALVGGATIHFRISNKRFDKFHDSYDSGRIVSDLRLILPSVVMLITVHIQDKSAYTYRMFKDLWSKCTVECQICFDRITNDGLVAITDYKTLNIDKMFHSACLRRWQRERTTDPFNRKVKFYFNFPPKDVDECESLLAQMKGFIGDEDVDRRFAVEYERINAAELDVEIDLDGLLCYD</sequence>